<dbReference type="PRINTS" id="PR01021">
    <property type="entry name" value="OMPADOMAIN"/>
</dbReference>
<organism evidence="6 7">
    <name type="scientific">Neptunomonas concharum</name>
    <dbReference type="NCBI Taxonomy" id="1031538"/>
    <lineage>
        <taxon>Bacteria</taxon>
        <taxon>Pseudomonadati</taxon>
        <taxon>Pseudomonadota</taxon>
        <taxon>Gammaproteobacteria</taxon>
        <taxon>Oceanospirillales</taxon>
        <taxon>Oceanospirillaceae</taxon>
        <taxon>Neptunomonas</taxon>
    </lineage>
</organism>
<dbReference type="InterPro" id="IPR050330">
    <property type="entry name" value="Bact_OuterMem_StrucFunc"/>
</dbReference>
<evidence type="ECO:0000313" key="6">
    <source>
        <dbReference type="EMBL" id="QEQ95706.1"/>
    </source>
</evidence>
<feature type="domain" description="OmpA-like" evidence="5">
    <location>
        <begin position="100"/>
        <end position="217"/>
    </location>
</feature>
<dbReference type="SUPFAM" id="SSF103088">
    <property type="entry name" value="OmpA-like"/>
    <property type="match status" value="1"/>
</dbReference>
<dbReference type="InterPro" id="IPR006690">
    <property type="entry name" value="OMPA-like_CS"/>
</dbReference>
<evidence type="ECO:0000256" key="2">
    <source>
        <dbReference type="ARBA" id="ARBA00023136"/>
    </source>
</evidence>
<evidence type="ECO:0000256" key="4">
    <source>
        <dbReference type="PROSITE-ProRule" id="PRU00473"/>
    </source>
</evidence>
<dbReference type="InterPro" id="IPR006664">
    <property type="entry name" value="OMP_bac"/>
</dbReference>
<sequence length="218" mass="22772">MKKLTMALLATVVISGCTTIDPYTREQKTSNATKGAGIGAVAGAVLGSAVSSKGNRTRGAVLGAVVGGATGGGIGYYMDQQEALLRQELEGTGVAVERVGDDIRLIMPGHITFQTDSYQIANNFYPVLGSVAKVLTKFDKTALSVDGFTDSTGSFEYNQTLSEKRAASVANTLTANGIAALRISTQGYGERYPVADNGTAAGRALNRRVEINIRGTQQ</sequence>
<dbReference type="GO" id="GO:0009279">
    <property type="term" value="C:cell outer membrane"/>
    <property type="evidence" value="ECO:0007669"/>
    <property type="project" value="UniProtKB-SubCell"/>
</dbReference>
<dbReference type="Gene3D" id="3.30.1330.60">
    <property type="entry name" value="OmpA-like domain"/>
    <property type="match status" value="1"/>
</dbReference>
<dbReference type="PRINTS" id="PR01023">
    <property type="entry name" value="NAFLGMOTY"/>
</dbReference>
<dbReference type="OrthoDB" id="9782229at2"/>
<dbReference type="InterPro" id="IPR036737">
    <property type="entry name" value="OmpA-like_sf"/>
</dbReference>
<dbReference type="PANTHER" id="PTHR30329:SF21">
    <property type="entry name" value="LIPOPROTEIN YIAD-RELATED"/>
    <property type="match status" value="1"/>
</dbReference>
<dbReference type="KEGG" id="ncu:F0U83_02720"/>
<dbReference type="PROSITE" id="PS01068">
    <property type="entry name" value="OMPA_1"/>
    <property type="match status" value="1"/>
</dbReference>
<dbReference type="Pfam" id="PF00691">
    <property type="entry name" value="OmpA"/>
    <property type="match status" value="1"/>
</dbReference>
<dbReference type="PROSITE" id="PS51257">
    <property type="entry name" value="PROKAR_LIPOPROTEIN"/>
    <property type="match status" value="1"/>
</dbReference>
<dbReference type="CDD" id="cd07185">
    <property type="entry name" value="OmpA_C-like"/>
    <property type="match status" value="1"/>
</dbReference>
<comment type="subcellular location">
    <subcellularLocation>
        <location evidence="1">Cell outer membrane</location>
    </subcellularLocation>
</comment>
<dbReference type="Proteomes" id="UP000324760">
    <property type="component" value="Chromosome"/>
</dbReference>
<name>A0A5P1R8T1_9GAMM</name>
<evidence type="ECO:0000256" key="1">
    <source>
        <dbReference type="ARBA" id="ARBA00004442"/>
    </source>
</evidence>
<proteinExistence type="predicted"/>
<dbReference type="EMBL" id="CP043869">
    <property type="protein sequence ID" value="QEQ95706.1"/>
    <property type="molecule type" value="Genomic_DNA"/>
</dbReference>
<dbReference type="AlphaFoldDB" id="A0A5P1R8T1"/>
<dbReference type="InterPro" id="IPR006665">
    <property type="entry name" value="OmpA-like"/>
</dbReference>
<gene>
    <name evidence="6" type="ORF">F0U83_02720</name>
</gene>
<keyword evidence="7" id="KW-1185">Reference proteome</keyword>
<keyword evidence="2 4" id="KW-0472">Membrane</keyword>
<dbReference type="Pfam" id="PF13488">
    <property type="entry name" value="Gly-zipper_Omp"/>
    <property type="match status" value="1"/>
</dbReference>
<dbReference type="RefSeq" id="WP_138986410.1">
    <property type="nucleotide sequence ID" value="NZ_CP043869.1"/>
</dbReference>
<protein>
    <submittedName>
        <fullName evidence="6">OmpA family protein</fullName>
    </submittedName>
</protein>
<keyword evidence="3" id="KW-0998">Cell outer membrane</keyword>
<reference evidence="6 7" key="1">
    <citation type="journal article" date="2019" name="Biochem. Eng. J.">
        <title>Metabolic engineering of the marine bacteria Neptunomonas concharum for the production of acetoin and meso-2,3-butanediol from acetate.</title>
        <authorList>
            <person name="Li W."/>
            <person name="Pu N."/>
            <person name="Liu C.-X."/>
            <person name="Yuan Q.-P."/>
            <person name="Li Z.-J."/>
        </authorList>
    </citation>
    <scope>NUCLEOTIDE SEQUENCE [LARGE SCALE GENOMIC DNA]</scope>
    <source>
        <strain evidence="6 7">JCM17730</strain>
    </source>
</reference>
<dbReference type="PROSITE" id="PS51123">
    <property type="entry name" value="OMPA_2"/>
    <property type="match status" value="1"/>
</dbReference>
<evidence type="ECO:0000313" key="7">
    <source>
        <dbReference type="Proteomes" id="UP000324760"/>
    </source>
</evidence>
<dbReference type="InterPro" id="IPR039567">
    <property type="entry name" value="Gly-zipper"/>
</dbReference>
<accession>A0A5P1R8T1</accession>
<dbReference type="PANTHER" id="PTHR30329">
    <property type="entry name" value="STATOR ELEMENT OF FLAGELLAR MOTOR COMPLEX"/>
    <property type="match status" value="1"/>
</dbReference>
<evidence type="ECO:0000259" key="5">
    <source>
        <dbReference type="PROSITE" id="PS51123"/>
    </source>
</evidence>
<evidence type="ECO:0000256" key="3">
    <source>
        <dbReference type="ARBA" id="ARBA00023237"/>
    </source>
</evidence>